<gene>
    <name evidence="6 8" type="primary">rsmI</name>
    <name evidence="8" type="ORF">C4B25_01645</name>
</gene>
<dbReference type="PIRSF" id="PIRSF005917">
    <property type="entry name" value="MTase_YraL"/>
    <property type="match status" value="1"/>
</dbReference>
<dbReference type="InterPro" id="IPR035996">
    <property type="entry name" value="4pyrrol_Methylase_sf"/>
</dbReference>
<keyword evidence="3 6" id="KW-0489">Methyltransferase</keyword>
<dbReference type="EMBL" id="PSZP01000008">
    <property type="protein sequence ID" value="TCG11382.1"/>
    <property type="molecule type" value="Genomic_DNA"/>
</dbReference>
<evidence type="ECO:0000259" key="7">
    <source>
        <dbReference type="Pfam" id="PF00590"/>
    </source>
</evidence>
<name>A0A4R0XPD1_9MOLU</name>
<dbReference type="InterPro" id="IPR000878">
    <property type="entry name" value="4pyrrol_Mease"/>
</dbReference>
<accession>A0A4R0XPD1</accession>
<dbReference type="Gene3D" id="3.30.950.10">
    <property type="entry name" value="Methyltransferase, Cobalt-precorrin-4 Transmethylase, Domain 2"/>
    <property type="match status" value="1"/>
</dbReference>
<reference evidence="8 9" key="1">
    <citation type="submission" date="2018-02" db="EMBL/GenBank/DDBJ databases">
        <title>Mycoplasma marinum and Mycoplasma todarodis sp. nov., moderately halophilic and psychrotolerant mycoplasmas isolated from cephalopods.</title>
        <authorList>
            <person name="Viver T."/>
        </authorList>
    </citation>
    <scope>NUCLEOTIDE SEQUENCE [LARGE SCALE GENOMIC DNA]</scope>
    <source>
        <strain evidence="8 9">5H</strain>
    </source>
</reference>
<dbReference type="PANTHER" id="PTHR46111">
    <property type="entry name" value="RIBOSOMAL RNA SMALL SUBUNIT METHYLTRANSFERASE I"/>
    <property type="match status" value="1"/>
</dbReference>
<dbReference type="InterPro" id="IPR014777">
    <property type="entry name" value="4pyrrole_Mease_sub1"/>
</dbReference>
<evidence type="ECO:0000256" key="4">
    <source>
        <dbReference type="ARBA" id="ARBA00022679"/>
    </source>
</evidence>
<proteinExistence type="inferred from homology"/>
<dbReference type="FunFam" id="3.40.1010.10:FF:000007">
    <property type="entry name" value="Ribosomal RNA small subunit methyltransferase I"/>
    <property type="match status" value="1"/>
</dbReference>
<dbReference type="GO" id="GO:0070677">
    <property type="term" value="F:rRNA (cytosine-2'-O-)-methyltransferase activity"/>
    <property type="evidence" value="ECO:0007669"/>
    <property type="project" value="UniProtKB-UniRule"/>
</dbReference>
<evidence type="ECO:0000256" key="6">
    <source>
        <dbReference type="HAMAP-Rule" id="MF_01877"/>
    </source>
</evidence>
<dbReference type="Proteomes" id="UP000291072">
    <property type="component" value="Unassembled WGS sequence"/>
</dbReference>
<dbReference type="Pfam" id="PF00590">
    <property type="entry name" value="TP_methylase"/>
    <property type="match status" value="1"/>
</dbReference>
<keyword evidence="2 6" id="KW-0698">rRNA processing</keyword>
<evidence type="ECO:0000256" key="1">
    <source>
        <dbReference type="ARBA" id="ARBA00022490"/>
    </source>
</evidence>
<evidence type="ECO:0000313" key="8">
    <source>
        <dbReference type="EMBL" id="TCG11382.1"/>
    </source>
</evidence>
<comment type="function">
    <text evidence="6">Catalyzes the 2'-O-methylation of the ribose of cytidine 1402 (C1402) in 16S rRNA.</text>
</comment>
<organism evidence="8 9">
    <name type="scientific">Mycoplasma todarodis</name>
    <dbReference type="NCBI Taxonomy" id="1937191"/>
    <lineage>
        <taxon>Bacteria</taxon>
        <taxon>Bacillati</taxon>
        <taxon>Mycoplasmatota</taxon>
        <taxon>Mollicutes</taxon>
        <taxon>Mycoplasmataceae</taxon>
        <taxon>Mycoplasma</taxon>
    </lineage>
</organism>
<dbReference type="InterPro" id="IPR014776">
    <property type="entry name" value="4pyrrole_Mease_sub2"/>
</dbReference>
<dbReference type="RefSeq" id="WP_131613322.1">
    <property type="nucleotide sequence ID" value="NZ_PSZP01000008.1"/>
</dbReference>
<comment type="subcellular location">
    <subcellularLocation>
        <location evidence="6">Cytoplasm</location>
    </subcellularLocation>
</comment>
<protein>
    <recommendedName>
        <fullName evidence="6">Ribosomal RNA small subunit methyltransferase I</fullName>
        <ecNumber evidence="6">2.1.1.198</ecNumber>
    </recommendedName>
    <alternativeName>
        <fullName evidence="6">16S rRNA 2'-O-ribose C1402 methyltransferase</fullName>
    </alternativeName>
    <alternativeName>
        <fullName evidence="6">rRNA (cytidine-2'-O-)-methyltransferase RsmI</fullName>
    </alternativeName>
</protein>
<dbReference type="Gene3D" id="3.40.1010.10">
    <property type="entry name" value="Cobalt-precorrin-4 Transmethylase, Domain 1"/>
    <property type="match status" value="1"/>
</dbReference>
<comment type="similarity">
    <text evidence="6">Belongs to the methyltransferase superfamily. RsmI family.</text>
</comment>
<keyword evidence="4 6" id="KW-0808">Transferase</keyword>
<keyword evidence="9" id="KW-1185">Reference proteome</keyword>
<feature type="domain" description="Tetrapyrrole methylase" evidence="7">
    <location>
        <begin position="5"/>
        <end position="203"/>
    </location>
</feature>
<evidence type="ECO:0000256" key="2">
    <source>
        <dbReference type="ARBA" id="ARBA00022552"/>
    </source>
</evidence>
<dbReference type="PANTHER" id="PTHR46111:SF1">
    <property type="entry name" value="RIBOSOMAL RNA SMALL SUBUNIT METHYLTRANSFERASE I"/>
    <property type="match status" value="1"/>
</dbReference>
<dbReference type="GO" id="GO:0005737">
    <property type="term" value="C:cytoplasm"/>
    <property type="evidence" value="ECO:0007669"/>
    <property type="project" value="UniProtKB-SubCell"/>
</dbReference>
<evidence type="ECO:0000256" key="3">
    <source>
        <dbReference type="ARBA" id="ARBA00022603"/>
    </source>
</evidence>
<sequence length="225" mass="25048">MEESKIYIVGTPIGNLEDITIRAINTLKMVDIIACEDTRQTRKLLSHYEILGKKLIAYHDKNEKNSAKGIIELVQQGNNIAVVSDAGMPVIADPGFEVIRQARVAEIKIEVIPGPSAQTTVAAISGLSPKYSFIGFLNPKTGKRKNELKALQEGTYVTYVSPYKLESTLLDIEEVHGSETRVFLAKELTKMHEKTYAGTVQQVYNQVKNNVKGEYTMAFEVKKND</sequence>
<dbReference type="EC" id="2.1.1.198" evidence="6"/>
<dbReference type="SUPFAM" id="SSF53790">
    <property type="entry name" value="Tetrapyrrole methylase"/>
    <property type="match status" value="1"/>
</dbReference>
<dbReference type="NCBIfam" id="TIGR00096">
    <property type="entry name" value="16S rRNA (cytidine(1402)-2'-O)-methyltransferase"/>
    <property type="match status" value="1"/>
</dbReference>
<keyword evidence="5 6" id="KW-0949">S-adenosyl-L-methionine</keyword>
<dbReference type="AlphaFoldDB" id="A0A4R0XPD1"/>
<dbReference type="CDD" id="cd11648">
    <property type="entry name" value="RsmI"/>
    <property type="match status" value="1"/>
</dbReference>
<keyword evidence="1 6" id="KW-0963">Cytoplasm</keyword>
<comment type="caution">
    <text evidence="8">The sequence shown here is derived from an EMBL/GenBank/DDBJ whole genome shotgun (WGS) entry which is preliminary data.</text>
</comment>
<comment type="catalytic activity">
    <reaction evidence="6">
        <text>cytidine(1402) in 16S rRNA + S-adenosyl-L-methionine = 2'-O-methylcytidine(1402) in 16S rRNA + S-adenosyl-L-homocysteine + H(+)</text>
        <dbReference type="Rhea" id="RHEA:42924"/>
        <dbReference type="Rhea" id="RHEA-COMP:10285"/>
        <dbReference type="Rhea" id="RHEA-COMP:10286"/>
        <dbReference type="ChEBI" id="CHEBI:15378"/>
        <dbReference type="ChEBI" id="CHEBI:57856"/>
        <dbReference type="ChEBI" id="CHEBI:59789"/>
        <dbReference type="ChEBI" id="CHEBI:74495"/>
        <dbReference type="ChEBI" id="CHEBI:82748"/>
        <dbReference type="EC" id="2.1.1.198"/>
    </reaction>
</comment>
<evidence type="ECO:0000313" key="9">
    <source>
        <dbReference type="Proteomes" id="UP000291072"/>
    </source>
</evidence>
<dbReference type="OrthoDB" id="9809084at2"/>
<dbReference type="HAMAP" id="MF_01877">
    <property type="entry name" value="16SrRNA_methyltr_I"/>
    <property type="match status" value="1"/>
</dbReference>
<dbReference type="InterPro" id="IPR008189">
    <property type="entry name" value="rRNA_ssu_MeTfrase_I"/>
</dbReference>
<evidence type="ECO:0000256" key="5">
    <source>
        <dbReference type="ARBA" id="ARBA00022691"/>
    </source>
</evidence>